<proteinExistence type="inferred from homology"/>
<dbReference type="PANTHER" id="PTHR35527:SF2">
    <property type="entry name" value="HYDROLASE"/>
    <property type="match status" value="1"/>
</dbReference>
<organism evidence="5 6">
    <name type="scientific">Prorocentrum cordatum</name>
    <dbReference type="NCBI Taxonomy" id="2364126"/>
    <lineage>
        <taxon>Eukaryota</taxon>
        <taxon>Sar</taxon>
        <taxon>Alveolata</taxon>
        <taxon>Dinophyceae</taxon>
        <taxon>Prorocentrales</taxon>
        <taxon>Prorocentraceae</taxon>
        <taxon>Prorocentrum</taxon>
    </lineage>
</organism>
<reference evidence="5" key="1">
    <citation type="submission" date="2023-10" db="EMBL/GenBank/DDBJ databases">
        <authorList>
            <person name="Chen Y."/>
            <person name="Shah S."/>
            <person name="Dougan E. K."/>
            <person name="Thang M."/>
            <person name="Chan C."/>
        </authorList>
    </citation>
    <scope>NUCLEOTIDE SEQUENCE [LARGE SCALE GENOMIC DNA]</scope>
</reference>
<evidence type="ECO:0000256" key="2">
    <source>
        <dbReference type="ARBA" id="ARBA00022801"/>
    </source>
</evidence>
<dbReference type="Pfam" id="PF02275">
    <property type="entry name" value="CBAH"/>
    <property type="match status" value="1"/>
</dbReference>
<dbReference type="EMBL" id="CAUYUJ010019299">
    <property type="protein sequence ID" value="CAK0890117.1"/>
    <property type="molecule type" value="Genomic_DNA"/>
</dbReference>
<dbReference type="InterPro" id="IPR029132">
    <property type="entry name" value="CBAH/NAAA_C"/>
</dbReference>
<feature type="chain" id="PRO_5045626869" description="Choloylglycine hydrolase/NAAA C-terminal domain-containing protein" evidence="3">
    <location>
        <begin position="20"/>
        <end position="352"/>
    </location>
</feature>
<gene>
    <name evidence="5" type="ORF">PCOR1329_LOCUS70421</name>
</gene>
<keyword evidence="6" id="KW-1185">Reference proteome</keyword>
<name>A0ABN9WV66_9DINO</name>
<feature type="signal peptide" evidence="3">
    <location>
        <begin position="1"/>
        <end position="19"/>
    </location>
</feature>
<dbReference type="InterPro" id="IPR029055">
    <property type="entry name" value="Ntn_hydrolases_N"/>
</dbReference>
<protein>
    <recommendedName>
        <fullName evidence="4">Choloylglycine hydrolase/NAAA C-terminal domain-containing protein</fullName>
    </recommendedName>
</protein>
<evidence type="ECO:0000313" key="6">
    <source>
        <dbReference type="Proteomes" id="UP001189429"/>
    </source>
</evidence>
<dbReference type="Proteomes" id="UP001189429">
    <property type="component" value="Unassembled WGS sequence"/>
</dbReference>
<sequence length="352" mass="39144">MHSRHAFLLFSLCASRSRSCSNFAMDNEYRLSADTMDFGSVPYQWVIITRPQGVPGIRSSRFGYVGFIGKLGSVLEEKRVADGMNAAGLTCDSHTLLGTQYPGRNESLDNIAADYICTWALEGFSSVADLKAALGDVNFVEASDPFFQGQQWIFRDAFGHGLVLEFLDGRMEAYDDFNDGGKTGFGILTNEPSFLWHNEAVRHLQWKQSLVRSAVEMPGSWYPEARFQRLHLVKSGMPTPSSYQEAIMQTVHVLNTVTVPMGSQRGTDSGKGEGLGDHTQYAVIYDSKKRIVYWRTQVNQNLQRLRLEDAGLEKGGQEQVIVAGSLQLPWFNDVSKTLTPKSTASTPGELFD</sequence>
<feature type="domain" description="Choloylglycine hydrolase/NAAA C-terminal" evidence="4">
    <location>
        <begin position="27"/>
        <end position="313"/>
    </location>
</feature>
<evidence type="ECO:0000256" key="1">
    <source>
        <dbReference type="ARBA" id="ARBA00006625"/>
    </source>
</evidence>
<keyword evidence="3" id="KW-0732">Signal</keyword>
<dbReference type="PANTHER" id="PTHR35527">
    <property type="entry name" value="CHOLOYLGLYCINE HYDROLASE"/>
    <property type="match status" value="1"/>
</dbReference>
<evidence type="ECO:0000313" key="5">
    <source>
        <dbReference type="EMBL" id="CAK0890117.1"/>
    </source>
</evidence>
<dbReference type="Gene3D" id="3.60.60.10">
    <property type="entry name" value="Penicillin V Acylase, Chain A"/>
    <property type="match status" value="1"/>
</dbReference>
<evidence type="ECO:0000259" key="4">
    <source>
        <dbReference type="Pfam" id="PF02275"/>
    </source>
</evidence>
<accession>A0ABN9WV66</accession>
<dbReference type="InterPro" id="IPR052193">
    <property type="entry name" value="Peptidase_C59"/>
</dbReference>
<comment type="similarity">
    <text evidence="1">Belongs to the peptidase C59 family.</text>
</comment>
<comment type="caution">
    <text evidence="5">The sequence shown here is derived from an EMBL/GenBank/DDBJ whole genome shotgun (WGS) entry which is preliminary data.</text>
</comment>
<dbReference type="SUPFAM" id="SSF56235">
    <property type="entry name" value="N-terminal nucleophile aminohydrolases (Ntn hydrolases)"/>
    <property type="match status" value="1"/>
</dbReference>
<keyword evidence="2" id="KW-0378">Hydrolase</keyword>
<evidence type="ECO:0000256" key="3">
    <source>
        <dbReference type="SAM" id="SignalP"/>
    </source>
</evidence>